<dbReference type="OrthoDB" id="5086500at2759"/>
<evidence type="ECO:0000313" key="2">
    <source>
        <dbReference type="Proteomes" id="UP000054481"/>
    </source>
</evidence>
<evidence type="ECO:0000313" key="1">
    <source>
        <dbReference type="EMBL" id="KJZ69752.1"/>
    </source>
</evidence>
<dbReference type="EMBL" id="KQ030682">
    <property type="protein sequence ID" value="KJZ69752.1"/>
    <property type="molecule type" value="Genomic_DNA"/>
</dbReference>
<name>A0A0F7ZWX9_9HYPO</name>
<dbReference type="PANTHER" id="PTHR34414">
    <property type="entry name" value="HET DOMAIN-CONTAINING PROTEIN-RELATED"/>
    <property type="match status" value="1"/>
</dbReference>
<sequence>MSTPTCSQAPFPRSCALNQDRLSSQPNTSIQEFSCQLENEAGRITYVPGHPAINLVPDEVRVHISNELETPLLDELHDKLWLVARKSSSNIDALHTQRVKGRNIIPTEDPRLHLVWNRGTIYIKPVPVFLLNHDFWTMYLQSPNGELFSKGPRMLSESAPSVFDRSVAMGFLRSYALLVTCHLDLAIAKESHLIPDDVDWLRWSEFICHFRGIGDENVAQRYHYGQLRLSRLNWAVRIFRPRHANTIWFYEIPHWSTSEFVARATFPLAFAFAGVSLALSSMQVIPLFQQVACGFKVETSMGYER</sequence>
<keyword evidence="2" id="KW-1185">Reference proteome</keyword>
<reference evidence="1 2" key="1">
    <citation type="journal article" date="2014" name="Genome Biol. Evol.">
        <title>Comparative genomics and transcriptomics analyses reveal divergent lifestyle features of nematode endoparasitic fungus Hirsutella minnesotensis.</title>
        <authorList>
            <person name="Lai Y."/>
            <person name="Liu K."/>
            <person name="Zhang X."/>
            <person name="Zhang X."/>
            <person name="Li K."/>
            <person name="Wang N."/>
            <person name="Shu C."/>
            <person name="Wu Y."/>
            <person name="Wang C."/>
            <person name="Bushley K.E."/>
            <person name="Xiang M."/>
            <person name="Liu X."/>
        </authorList>
    </citation>
    <scope>NUCLEOTIDE SEQUENCE [LARGE SCALE GENOMIC DNA]</scope>
    <source>
        <strain evidence="1 2">3608</strain>
    </source>
</reference>
<dbReference type="Pfam" id="PF20246">
    <property type="entry name" value="DUF6601"/>
    <property type="match status" value="1"/>
</dbReference>
<dbReference type="InterPro" id="IPR046536">
    <property type="entry name" value="DUF6601"/>
</dbReference>
<organism evidence="1 2">
    <name type="scientific">Hirsutella minnesotensis 3608</name>
    <dbReference type="NCBI Taxonomy" id="1043627"/>
    <lineage>
        <taxon>Eukaryota</taxon>
        <taxon>Fungi</taxon>
        <taxon>Dikarya</taxon>
        <taxon>Ascomycota</taxon>
        <taxon>Pezizomycotina</taxon>
        <taxon>Sordariomycetes</taxon>
        <taxon>Hypocreomycetidae</taxon>
        <taxon>Hypocreales</taxon>
        <taxon>Ophiocordycipitaceae</taxon>
        <taxon>Hirsutella</taxon>
    </lineage>
</organism>
<dbReference type="AlphaFoldDB" id="A0A0F7ZWX9"/>
<gene>
    <name evidence="1" type="ORF">HIM_10863</name>
</gene>
<accession>A0A0F7ZWX9</accession>
<proteinExistence type="predicted"/>
<dbReference type="PANTHER" id="PTHR34414:SF1">
    <property type="entry name" value="SUBTILISIN-LIKE SERINE PROTEASE"/>
    <property type="match status" value="1"/>
</dbReference>
<dbReference type="Proteomes" id="UP000054481">
    <property type="component" value="Unassembled WGS sequence"/>
</dbReference>
<protein>
    <submittedName>
        <fullName evidence="1">Uncharacterized protein</fullName>
    </submittedName>
</protein>